<dbReference type="SUPFAM" id="SSF51445">
    <property type="entry name" value="(Trans)glycosidases"/>
    <property type="match status" value="1"/>
</dbReference>
<sequence length="411" mass="45214">MTTAVASQYYETPTKKHGVFYHTNWSCYARNYQVKDLLISNMTDIVYAFFNIAADGTVSSGDTWADFQNPFIGNGVPPQNTWSSPSNDLGLFGQFQKLRKQGSNFNLALAIGGWTWSANFSTAMSSAASRQNIVTSLTNILKPWPELFNGICIDWEYLSDDGVNYGNAGNGVSVQDATNFIQFLKLIREEMKGFRIYLAVTAAPENIKMPVESIHPLVDEFHVMTYDFHSSSFGDTITGHQTNLRPSSYGTYSVEEAVSVWLGYGIPSSKIFIGAALYGRGFANTDGLGKSCSGISPDMSWEPGVVDYKSLPLPGAVELWDPVARAGYSFDSVKRVVNSYDTVESVKEKCQFVFDNDLGGIICWETSADFPYENPKSLIKTIHDNLTNGSSELSSDKVLVKPTAPGKVFSP</sequence>
<dbReference type="GO" id="GO:0004568">
    <property type="term" value="F:chitinase activity"/>
    <property type="evidence" value="ECO:0007669"/>
    <property type="project" value="TreeGrafter"/>
</dbReference>
<dbReference type="GO" id="GO:0005576">
    <property type="term" value="C:extracellular region"/>
    <property type="evidence" value="ECO:0007669"/>
    <property type="project" value="TreeGrafter"/>
</dbReference>
<organism evidence="2 3">
    <name type="scientific">Blyttiomyces helicus</name>
    <dbReference type="NCBI Taxonomy" id="388810"/>
    <lineage>
        <taxon>Eukaryota</taxon>
        <taxon>Fungi</taxon>
        <taxon>Fungi incertae sedis</taxon>
        <taxon>Chytridiomycota</taxon>
        <taxon>Chytridiomycota incertae sedis</taxon>
        <taxon>Chytridiomycetes</taxon>
        <taxon>Chytridiomycetes incertae sedis</taxon>
        <taxon>Blyttiomyces</taxon>
    </lineage>
</organism>
<dbReference type="PROSITE" id="PS51910">
    <property type="entry name" value="GH18_2"/>
    <property type="match status" value="1"/>
</dbReference>
<gene>
    <name evidence="2" type="ORF">BDK51DRAFT_51442</name>
</gene>
<dbReference type="InterPro" id="IPR050314">
    <property type="entry name" value="Glycosyl_Hydrlase_18"/>
</dbReference>
<dbReference type="Gene3D" id="3.10.50.10">
    <property type="match status" value="1"/>
</dbReference>
<dbReference type="OrthoDB" id="76388at2759"/>
<reference evidence="3" key="1">
    <citation type="journal article" date="2018" name="Nat. Microbiol.">
        <title>Leveraging single-cell genomics to expand the fungal tree of life.</title>
        <authorList>
            <person name="Ahrendt S.R."/>
            <person name="Quandt C.A."/>
            <person name="Ciobanu D."/>
            <person name="Clum A."/>
            <person name="Salamov A."/>
            <person name="Andreopoulos B."/>
            <person name="Cheng J.F."/>
            <person name="Woyke T."/>
            <person name="Pelin A."/>
            <person name="Henrissat B."/>
            <person name="Reynolds N.K."/>
            <person name="Benny G.L."/>
            <person name="Smith M.E."/>
            <person name="James T.Y."/>
            <person name="Grigoriev I.V."/>
        </authorList>
    </citation>
    <scope>NUCLEOTIDE SEQUENCE [LARGE SCALE GENOMIC DNA]</scope>
</reference>
<dbReference type="Pfam" id="PF00704">
    <property type="entry name" value="Glyco_hydro_18"/>
    <property type="match status" value="1"/>
</dbReference>
<dbReference type="InterPro" id="IPR001223">
    <property type="entry name" value="Glyco_hydro18_cat"/>
</dbReference>
<dbReference type="SUPFAM" id="SSF54556">
    <property type="entry name" value="Chitinase insertion domain"/>
    <property type="match status" value="1"/>
</dbReference>
<feature type="domain" description="GH18" evidence="1">
    <location>
        <begin position="16"/>
        <end position="389"/>
    </location>
</feature>
<dbReference type="Proteomes" id="UP000269721">
    <property type="component" value="Unassembled WGS sequence"/>
</dbReference>
<dbReference type="InterPro" id="IPR017853">
    <property type="entry name" value="GH"/>
</dbReference>
<evidence type="ECO:0000313" key="3">
    <source>
        <dbReference type="Proteomes" id="UP000269721"/>
    </source>
</evidence>
<name>A0A4P9WR19_9FUNG</name>
<dbReference type="GO" id="GO:0006032">
    <property type="term" value="P:chitin catabolic process"/>
    <property type="evidence" value="ECO:0007669"/>
    <property type="project" value="TreeGrafter"/>
</dbReference>
<dbReference type="AlphaFoldDB" id="A0A4P9WR19"/>
<dbReference type="GO" id="GO:0008061">
    <property type="term" value="F:chitin binding"/>
    <property type="evidence" value="ECO:0007669"/>
    <property type="project" value="InterPro"/>
</dbReference>
<dbReference type="InterPro" id="IPR011583">
    <property type="entry name" value="Chitinase_II/V-like_cat"/>
</dbReference>
<evidence type="ECO:0000313" key="2">
    <source>
        <dbReference type="EMBL" id="RKO94855.1"/>
    </source>
</evidence>
<proteinExistence type="predicted"/>
<dbReference type="Gene3D" id="3.20.20.80">
    <property type="entry name" value="Glycosidases"/>
    <property type="match status" value="1"/>
</dbReference>
<dbReference type="GO" id="GO:0005975">
    <property type="term" value="P:carbohydrate metabolic process"/>
    <property type="evidence" value="ECO:0007669"/>
    <property type="project" value="InterPro"/>
</dbReference>
<keyword evidence="2" id="KW-0378">Hydrolase</keyword>
<dbReference type="InterPro" id="IPR029070">
    <property type="entry name" value="Chitinase_insertion_sf"/>
</dbReference>
<protein>
    <submittedName>
        <fullName evidence="2">Glycoside hydrolase</fullName>
    </submittedName>
</protein>
<evidence type="ECO:0000259" key="1">
    <source>
        <dbReference type="PROSITE" id="PS51910"/>
    </source>
</evidence>
<dbReference type="EMBL" id="KZ993809">
    <property type="protein sequence ID" value="RKO94855.1"/>
    <property type="molecule type" value="Genomic_DNA"/>
</dbReference>
<dbReference type="SMART" id="SM00636">
    <property type="entry name" value="Glyco_18"/>
    <property type="match status" value="1"/>
</dbReference>
<keyword evidence="3" id="KW-1185">Reference proteome</keyword>
<accession>A0A4P9WR19</accession>
<dbReference type="PANTHER" id="PTHR11177:SF317">
    <property type="entry name" value="CHITINASE 12-RELATED"/>
    <property type="match status" value="1"/>
</dbReference>
<dbReference type="PANTHER" id="PTHR11177">
    <property type="entry name" value="CHITINASE"/>
    <property type="match status" value="1"/>
</dbReference>